<dbReference type="SUPFAM" id="SSF52949">
    <property type="entry name" value="Macro domain-like"/>
    <property type="match status" value="1"/>
</dbReference>
<dbReference type="SUPFAM" id="SSF54197">
    <property type="entry name" value="HIT-like"/>
    <property type="match status" value="1"/>
</dbReference>
<dbReference type="Proteomes" id="UP001359559">
    <property type="component" value="Unassembled WGS sequence"/>
</dbReference>
<evidence type="ECO:0000259" key="2">
    <source>
        <dbReference type="PROSITE" id="PS51154"/>
    </source>
</evidence>
<dbReference type="InterPro" id="IPR043472">
    <property type="entry name" value="Macro_dom-like"/>
</dbReference>
<dbReference type="AlphaFoldDB" id="A0AAN9P688"/>
<dbReference type="SMART" id="SM00506">
    <property type="entry name" value="A1pp"/>
    <property type="match status" value="1"/>
</dbReference>
<protein>
    <recommendedName>
        <fullName evidence="2">Macro domain-containing protein</fullName>
    </recommendedName>
</protein>
<dbReference type="GO" id="GO:0005634">
    <property type="term" value="C:nucleus"/>
    <property type="evidence" value="ECO:0007669"/>
    <property type="project" value="TreeGrafter"/>
</dbReference>
<dbReference type="GO" id="GO:1990165">
    <property type="term" value="F:single-strand break-containing DNA binding"/>
    <property type="evidence" value="ECO:0007669"/>
    <property type="project" value="TreeGrafter"/>
</dbReference>
<dbReference type="SUPFAM" id="SSF52540">
    <property type="entry name" value="P-loop containing nucleoside triphosphate hydrolases"/>
    <property type="match status" value="1"/>
</dbReference>
<dbReference type="GO" id="GO:0030983">
    <property type="term" value="F:mismatched DNA binding"/>
    <property type="evidence" value="ECO:0007669"/>
    <property type="project" value="TreeGrafter"/>
</dbReference>
<accession>A0AAN9P688</accession>
<dbReference type="FunFam" id="3.40.220.10:FF:000020">
    <property type="entry name" value="Transcription factor bHLH140"/>
    <property type="match status" value="1"/>
</dbReference>
<name>A0AAN9P688_CLITE</name>
<dbReference type="FunFam" id="3.30.428.10:FF:000004">
    <property type="entry name" value="aprataxin isoform X2"/>
    <property type="match status" value="1"/>
</dbReference>
<feature type="domain" description="Macro" evidence="2">
    <location>
        <begin position="327"/>
        <end position="528"/>
    </location>
</feature>
<dbReference type="InterPro" id="IPR019808">
    <property type="entry name" value="Histidine_triad_CS"/>
</dbReference>
<dbReference type="InterPro" id="IPR036265">
    <property type="entry name" value="HIT-like_sf"/>
</dbReference>
<comment type="caution">
    <text evidence="3">The sequence shown here is derived from an EMBL/GenBank/DDBJ whole genome shotgun (WGS) entry which is preliminary data.</text>
</comment>
<feature type="compositionally biased region" description="Polar residues" evidence="1">
    <location>
        <begin position="487"/>
        <end position="503"/>
    </location>
</feature>
<evidence type="ECO:0000313" key="3">
    <source>
        <dbReference type="EMBL" id="KAK7286923.1"/>
    </source>
</evidence>
<dbReference type="GO" id="GO:0033699">
    <property type="term" value="F:DNA 5'-adenosine monophosphate hydrolase activity"/>
    <property type="evidence" value="ECO:0007669"/>
    <property type="project" value="TreeGrafter"/>
</dbReference>
<dbReference type="Gene3D" id="3.40.220.10">
    <property type="entry name" value="Leucine Aminopeptidase, subunit E, domain 1"/>
    <property type="match status" value="2"/>
</dbReference>
<keyword evidence="4" id="KW-1185">Reference proteome</keyword>
<dbReference type="Pfam" id="PF01661">
    <property type="entry name" value="Macro"/>
    <property type="match status" value="1"/>
</dbReference>
<dbReference type="InterPro" id="IPR032566">
    <property type="entry name" value="Znf-C2HE"/>
</dbReference>
<feature type="compositionally biased region" description="Basic and acidic residues" evidence="1">
    <location>
        <begin position="533"/>
        <end position="547"/>
    </location>
</feature>
<dbReference type="InterPro" id="IPR002589">
    <property type="entry name" value="Macro_dom"/>
</dbReference>
<dbReference type="Gene3D" id="3.40.50.300">
    <property type="entry name" value="P-loop containing nucleotide triphosphate hydrolases"/>
    <property type="match status" value="1"/>
</dbReference>
<sequence>MDEASGPKEGNVVLAILVGAPGSGKSTFCEEVMRSSTRPWLRVCQDTIGNGKAGSKAQCLNSAAKALKDGKSVFIDRCNLVKEQRSEFIKLGVGPEIDVHAVVLDLPAKLCISRSVKRSGHEGNLQGGKAAAVVNRMLQNKELPKLSEGFNRITFCQSESDVKDAVKTYGTLGPLDNLPHGCFGQKNPDSKIQVGIMKFLKKTTVPVDTASREKGIGNSTSQIPGKNDSCCKDIENNSSIPNDTKLESEKVEGRAIDYAGSYANQVSLDDTLTLAFPSISTADFQFNHEKAADIIVEKVAEFSNKFENARLVLVDLTHKSKILALVKTKVAEKNIDTRKFFTHVGDITRLYSTGGLRCNVIANAANWRLKPGGGGVNAAIFNAAGPELESATKEKVKSLSPGNAVVVPLPSSSPLFTREGVTHVIHVLGPNMNPQRPNCLNNDYNKGCKILQDAYTSLFEGFVSIVRNQAEKPVENNVNLERKSLEFQDQSEGCSRNNVTNTDQKSKRDADHGSEKNKKYKGAQDGSELTFTDSRDQKVDSEHRRNDGGISKVWGSWAQALHQIAMHPEKHKDDLLEISEDVVVLNDMFPKAKKHLLVLARTRGLDCLADIQNEHLEILKKLHAVGLKWAKKFLNENASLVFRLGYHSAPSMRQLHLHVISQDFESKHLKNKKHWNSFNTAFFRDSVDVIDDISNHGKATLKDDDKLLSMELRCNKCRSAHPNIPRLKLHISNCQSPFPSYLLQNGRLVSASEDTL</sequence>
<dbReference type="PANTHER" id="PTHR12486:SF4">
    <property type="entry name" value="APRATAXIN"/>
    <property type="match status" value="1"/>
</dbReference>
<dbReference type="EMBL" id="JAYKXN010000005">
    <property type="protein sequence ID" value="KAK7286923.1"/>
    <property type="molecule type" value="Genomic_DNA"/>
</dbReference>
<evidence type="ECO:0000313" key="4">
    <source>
        <dbReference type="Proteomes" id="UP001359559"/>
    </source>
</evidence>
<dbReference type="PANTHER" id="PTHR12486">
    <property type="entry name" value="APRATAXIN-RELATED"/>
    <property type="match status" value="1"/>
</dbReference>
<feature type="region of interest" description="Disordered" evidence="1">
    <location>
        <begin position="211"/>
        <end position="230"/>
    </location>
</feature>
<dbReference type="Pfam" id="PF13671">
    <property type="entry name" value="AAA_33"/>
    <property type="match status" value="1"/>
</dbReference>
<dbReference type="Pfam" id="PF11969">
    <property type="entry name" value="DcpS_C"/>
    <property type="match status" value="1"/>
</dbReference>
<dbReference type="Gene3D" id="3.30.428.10">
    <property type="entry name" value="HIT-like"/>
    <property type="match status" value="1"/>
</dbReference>
<feature type="region of interest" description="Disordered" evidence="1">
    <location>
        <begin position="487"/>
        <end position="547"/>
    </location>
</feature>
<feature type="compositionally biased region" description="Basic and acidic residues" evidence="1">
    <location>
        <begin position="504"/>
        <end position="517"/>
    </location>
</feature>
<gene>
    <name evidence="3" type="ORF">RJT34_22285</name>
</gene>
<dbReference type="PROSITE" id="PS00892">
    <property type="entry name" value="HIT_1"/>
    <property type="match status" value="1"/>
</dbReference>
<dbReference type="GO" id="GO:0003725">
    <property type="term" value="F:double-stranded RNA binding"/>
    <property type="evidence" value="ECO:0007669"/>
    <property type="project" value="TreeGrafter"/>
</dbReference>
<evidence type="ECO:0000256" key="1">
    <source>
        <dbReference type="SAM" id="MobiDB-lite"/>
    </source>
</evidence>
<reference evidence="3 4" key="1">
    <citation type="submission" date="2024-01" db="EMBL/GenBank/DDBJ databases">
        <title>The genomes of 5 underutilized Papilionoideae crops provide insights into root nodulation and disease resistance.</title>
        <authorList>
            <person name="Yuan L."/>
        </authorList>
    </citation>
    <scope>NUCLEOTIDE SEQUENCE [LARGE SCALE GENOMIC DNA]</scope>
    <source>
        <strain evidence="3">LY-2023</strain>
        <tissue evidence="3">Leaf</tissue>
    </source>
</reference>
<dbReference type="PROSITE" id="PS51154">
    <property type="entry name" value="MACRO"/>
    <property type="match status" value="1"/>
</dbReference>
<dbReference type="GO" id="GO:0000012">
    <property type="term" value="P:single strand break repair"/>
    <property type="evidence" value="ECO:0007669"/>
    <property type="project" value="TreeGrafter"/>
</dbReference>
<dbReference type="InterPro" id="IPR027417">
    <property type="entry name" value="P-loop_NTPase"/>
</dbReference>
<dbReference type="Pfam" id="PF16278">
    <property type="entry name" value="zf-C2HE"/>
    <property type="match status" value="1"/>
</dbReference>
<dbReference type="GO" id="GO:0003697">
    <property type="term" value="F:single-stranded DNA binding"/>
    <property type="evidence" value="ECO:0007669"/>
    <property type="project" value="TreeGrafter"/>
</dbReference>
<proteinExistence type="predicted"/>
<dbReference type="FunFam" id="3.40.50.300:FF:002337">
    <property type="entry name" value="Transcription factor bHLH140"/>
    <property type="match status" value="1"/>
</dbReference>
<organism evidence="3 4">
    <name type="scientific">Clitoria ternatea</name>
    <name type="common">Butterfly pea</name>
    <dbReference type="NCBI Taxonomy" id="43366"/>
    <lineage>
        <taxon>Eukaryota</taxon>
        <taxon>Viridiplantae</taxon>
        <taxon>Streptophyta</taxon>
        <taxon>Embryophyta</taxon>
        <taxon>Tracheophyta</taxon>
        <taxon>Spermatophyta</taxon>
        <taxon>Magnoliopsida</taxon>
        <taxon>eudicotyledons</taxon>
        <taxon>Gunneridae</taxon>
        <taxon>Pentapetalae</taxon>
        <taxon>rosids</taxon>
        <taxon>fabids</taxon>
        <taxon>Fabales</taxon>
        <taxon>Fabaceae</taxon>
        <taxon>Papilionoideae</taxon>
        <taxon>50 kb inversion clade</taxon>
        <taxon>NPAAA clade</taxon>
        <taxon>indigoferoid/millettioid clade</taxon>
        <taxon>Phaseoleae</taxon>
        <taxon>Clitoria</taxon>
    </lineage>
</organism>